<dbReference type="InterPro" id="IPR032308">
    <property type="entry name" value="TDBD"/>
</dbReference>
<dbReference type="GO" id="GO:0045892">
    <property type="term" value="P:negative regulation of DNA-templated transcription"/>
    <property type="evidence" value="ECO:0007669"/>
    <property type="project" value="TreeGrafter"/>
</dbReference>
<evidence type="ECO:0000259" key="4">
    <source>
        <dbReference type="Pfam" id="PF16135"/>
    </source>
</evidence>
<reference evidence="6" key="1">
    <citation type="submission" date="2008-08" db="EMBL/GenBank/DDBJ databases">
        <title>Nucleotide Diversity and Divergence in the Loblolly Pine Gene Space.</title>
        <authorList>
            <person name="Neale D.B."/>
            <person name="Wegrzyn J.L."/>
            <person name="Lee J.M."/>
            <person name="Eckert A.J."/>
            <person name="Liechty J.D."/>
            <person name="Stevens K.A."/>
            <person name="Langley C.H."/>
        </authorList>
    </citation>
    <scope>NUCLEOTIDE SEQUENCE</scope>
    <source>
        <strain evidence="7">2264</strain>
        <strain evidence="6">2270</strain>
        <strain evidence="5">2271</strain>
        <strain evidence="8">2273</strain>
        <tissue evidence="6">Megagametophyte</tissue>
    </source>
</reference>
<dbReference type="AlphaFoldDB" id="H9WD81"/>
<dbReference type="EMBL" id="FJ077864">
    <property type="protein sequence ID" value="AFG59976.1"/>
    <property type="molecule type" value="Genomic_DNA"/>
</dbReference>
<dbReference type="EMBL" id="FJ077854">
    <property type="protein sequence ID" value="AFG59974.1"/>
    <property type="molecule type" value="Genomic_DNA"/>
</dbReference>
<evidence type="ECO:0000256" key="1">
    <source>
        <dbReference type="ARBA" id="ARBA00004123"/>
    </source>
</evidence>
<evidence type="ECO:0000313" key="7">
    <source>
        <dbReference type="EMBL" id="AFG59975.1"/>
    </source>
</evidence>
<feature type="domain" description="Tify" evidence="4">
    <location>
        <begin position="92"/>
        <end position="122"/>
    </location>
</feature>
<dbReference type="PANTHER" id="PTHR31413:SF12">
    <property type="entry name" value="AFP HOMOLOG 2"/>
    <property type="match status" value="1"/>
</dbReference>
<dbReference type="GO" id="GO:0005634">
    <property type="term" value="C:nucleus"/>
    <property type="evidence" value="ECO:0007669"/>
    <property type="project" value="UniProtKB-SubCell"/>
</dbReference>
<evidence type="ECO:0000256" key="3">
    <source>
        <dbReference type="ARBA" id="ARBA00023242"/>
    </source>
</evidence>
<dbReference type="EMBL" id="FJ077865">
    <property type="protein sequence ID" value="AFG59973.1"/>
    <property type="molecule type" value="Genomic_DNA"/>
</dbReference>
<dbReference type="InterPro" id="IPR031307">
    <property type="entry name" value="Ninja_fam"/>
</dbReference>
<evidence type="ECO:0000313" key="8">
    <source>
        <dbReference type="EMBL" id="AFG59976.1"/>
    </source>
</evidence>
<proteinExistence type="inferred from homology"/>
<sequence length="140" mass="14401">AVSIKSPRKDEAELNGSGIASEAVQKDEGHATGGPYMTSCLSQEVTALHPGVACGLKFGGNGTTPELPWVSTTGPGGKTICGVLYRYNANQVNVVCACHGRHMSSNEFVQHANSVGASNPQMKIAVNPYTVDSPAASAQG</sequence>
<feature type="non-terminal residue" evidence="6">
    <location>
        <position position="1"/>
    </location>
</feature>
<keyword evidence="3" id="KW-0539">Nucleus</keyword>
<dbReference type="EMBL" id="FJ077866">
    <property type="protein sequence ID" value="AFG59975.1"/>
    <property type="molecule type" value="Genomic_DNA"/>
</dbReference>
<gene>
    <name evidence="6" type="ORF">0_6449_01</name>
</gene>
<evidence type="ECO:0000256" key="2">
    <source>
        <dbReference type="ARBA" id="ARBA00006081"/>
    </source>
</evidence>
<dbReference type="GO" id="GO:0007165">
    <property type="term" value="P:signal transduction"/>
    <property type="evidence" value="ECO:0007669"/>
    <property type="project" value="InterPro"/>
</dbReference>
<comment type="similarity">
    <text evidence="2">Belongs to the Ninja family.</text>
</comment>
<protein>
    <recommendedName>
        <fullName evidence="4">Tify domain-containing protein</fullName>
    </recommendedName>
</protein>
<comment type="subcellular location">
    <subcellularLocation>
        <location evidence="1">Nucleus</location>
    </subcellularLocation>
</comment>
<dbReference type="PANTHER" id="PTHR31413">
    <property type="entry name" value="AFP HOMOLOG 2"/>
    <property type="match status" value="1"/>
</dbReference>
<accession>H9WD81</accession>
<organism evidence="6">
    <name type="scientific">Pinus taeda</name>
    <name type="common">Loblolly pine</name>
    <dbReference type="NCBI Taxonomy" id="3352"/>
    <lineage>
        <taxon>Eukaryota</taxon>
        <taxon>Viridiplantae</taxon>
        <taxon>Streptophyta</taxon>
        <taxon>Embryophyta</taxon>
        <taxon>Tracheophyta</taxon>
        <taxon>Spermatophyta</taxon>
        <taxon>Pinopsida</taxon>
        <taxon>Pinidae</taxon>
        <taxon>Conifers I</taxon>
        <taxon>Pinales</taxon>
        <taxon>Pinaceae</taxon>
        <taxon>Pinus</taxon>
        <taxon>Pinus subgen. Pinus</taxon>
    </lineage>
</organism>
<evidence type="ECO:0000313" key="5">
    <source>
        <dbReference type="EMBL" id="AFG59973.1"/>
    </source>
</evidence>
<name>H9WD81_PINTA</name>
<dbReference type="Pfam" id="PF16135">
    <property type="entry name" value="TDBD"/>
    <property type="match status" value="1"/>
</dbReference>
<evidence type="ECO:0000313" key="6">
    <source>
        <dbReference type="EMBL" id="AFG59974.1"/>
    </source>
</evidence>